<dbReference type="SUPFAM" id="SSF140500">
    <property type="entry name" value="BAS1536-like"/>
    <property type="match status" value="1"/>
</dbReference>
<evidence type="ECO:0000313" key="1">
    <source>
        <dbReference type="EMBL" id="MED4400862.1"/>
    </source>
</evidence>
<dbReference type="RefSeq" id="WP_066235024.1">
    <property type="nucleotide sequence ID" value="NZ_JARTFQ010000007.1"/>
</dbReference>
<evidence type="ECO:0000313" key="2">
    <source>
        <dbReference type="Proteomes" id="UP001342826"/>
    </source>
</evidence>
<reference evidence="1 2" key="1">
    <citation type="submission" date="2023-03" db="EMBL/GenBank/DDBJ databases">
        <title>Bacillus Genome Sequencing.</title>
        <authorList>
            <person name="Dunlap C."/>
        </authorList>
    </citation>
    <scope>NUCLEOTIDE SEQUENCE [LARGE SCALE GENOMIC DNA]</scope>
    <source>
        <strain evidence="1 2">NRS-1717</strain>
    </source>
</reference>
<dbReference type="InterPro" id="IPR018540">
    <property type="entry name" value="Spo0E-like"/>
</dbReference>
<sequence>MENLYIKNFITLDYEIDMLRQAMIEKGKTKGLNDPETLQYSEKLDKLIFYHQHLRKRLQKG</sequence>
<dbReference type="InterPro" id="IPR036638">
    <property type="entry name" value="HLH_DNA-bd_sf"/>
</dbReference>
<dbReference type="Gene3D" id="4.10.280.10">
    <property type="entry name" value="Helix-loop-helix DNA-binding domain"/>
    <property type="match status" value="1"/>
</dbReference>
<accession>A0ABU6NWT9</accession>
<dbReference type="Proteomes" id="UP001342826">
    <property type="component" value="Unassembled WGS sequence"/>
</dbReference>
<gene>
    <name evidence="1" type="ORF">P9271_05885</name>
</gene>
<comment type="caution">
    <text evidence="1">The sequence shown here is derived from an EMBL/GenBank/DDBJ whole genome shotgun (WGS) entry which is preliminary data.</text>
</comment>
<dbReference type="InterPro" id="IPR037208">
    <property type="entry name" value="Spo0E-like_sf"/>
</dbReference>
<dbReference type="GeneID" id="301143008"/>
<dbReference type="EMBL" id="JARTFS010000005">
    <property type="protein sequence ID" value="MED4400862.1"/>
    <property type="molecule type" value="Genomic_DNA"/>
</dbReference>
<organism evidence="1 2">
    <name type="scientific">Metabacillus fastidiosus</name>
    <dbReference type="NCBI Taxonomy" id="1458"/>
    <lineage>
        <taxon>Bacteria</taxon>
        <taxon>Bacillati</taxon>
        <taxon>Bacillota</taxon>
        <taxon>Bacilli</taxon>
        <taxon>Bacillales</taxon>
        <taxon>Bacillaceae</taxon>
        <taxon>Metabacillus</taxon>
    </lineage>
</organism>
<protein>
    <submittedName>
        <fullName evidence="1">Aspartyl-phosphate phosphatase Spo0E family protein</fullName>
    </submittedName>
</protein>
<keyword evidence="2" id="KW-1185">Reference proteome</keyword>
<dbReference type="Pfam" id="PF09388">
    <property type="entry name" value="SpoOE-like"/>
    <property type="match status" value="1"/>
</dbReference>
<proteinExistence type="predicted"/>
<name>A0ABU6NWT9_9BACI</name>